<keyword evidence="2" id="KW-1185">Reference proteome</keyword>
<dbReference type="Gene3D" id="1.10.600.10">
    <property type="entry name" value="Farnesyl Diphosphate Synthase"/>
    <property type="match status" value="1"/>
</dbReference>
<dbReference type="SFLD" id="SFLDG01212">
    <property type="entry name" value="Phytoene_synthase_like"/>
    <property type="match status" value="1"/>
</dbReference>
<dbReference type="CDD" id="cd00683">
    <property type="entry name" value="Trans_IPPS_HH"/>
    <property type="match status" value="1"/>
</dbReference>
<dbReference type="NCBIfam" id="TIGR03464">
    <property type="entry name" value="HpnC"/>
    <property type="match status" value="1"/>
</dbReference>
<keyword evidence="1" id="KW-0808">Transferase</keyword>
<proteinExistence type="predicted"/>
<organism evidence="1 2">
    <name type="scientific">Vogesella facilis</name>
    <dbReference type="NCBI Taxonomy" id="1655232"/>
    <lineage>
        <taxon>Bacteria</taxon>
        <taxon>Pseudomonadati</taxon>
        <taxon>Pseudomonadota</taxon>
        <taxon>Betaproteobacteria</taxon>
        <taxon>Neisseriales</taxon>
        <taxon>Chromobacteriaceae</taxon>
        <taxon>Vogesella</taxon>
    </lineage>
</organism>
<dbReference type="EC" id="2.5.1.21" evidence="1"/>
<name>A0ABV7RGZ6_9NEIS</name>
<dbReference type="SUPFAM" id="SSF48576">
    <property type="entry name" value="Terpenoid synthases"/>
    <property type="match status" value="1"/>
</dbReference>
<dbReference type="Proteomes" id="UP001595741">
    <property type="component" value="Unassembled WGS sequence"/>
</dbReference>
<dbReference type="InterPro" id="IPR008949">
    <property type="entry name" value="Isoprenoid_synthase_dom_sf"/>
</dbReference>
<dbReference type="RefSeq" id="WP_386092195.1">
    <property type="nucleotide sequence ID" value="NZ_JBHRXN010000031.1"/>
</dbReference>
<dbReference type="InterPro" id="IPR044843">
    <property type="entry name" value="Trans_IPPS_bact-type"/>
</dbReference>
<dbReference type="Pfam" id="PF00494">
    <property type="entry name" value="SQS_PSY"/>
    <property type="match status" value="1"/>
</dbReference>
<dbReference type="PANTHER" id="PTHR31480">
    <property type="entry name" value="BIFUNCTIONAL LYCOPENE CYCLASE/PHYTOENE SYNTHASE"/>
    <property type="match status" value="1"/>
</dbReference>
<gene>
    <name evidence="1" type="primary">hpnC</name>
    <name evidence="1" type="ORF">ACFOLG_12335</name>
</gene>
<dbReference type="SFLD" id="SFLDS00005">
    <property type="entry name" value="Isoprenoid_Synthase_Type_I"/>
    <property type="match status" value="1"/>
</dbReference>
<evidence type="ECO:0000313" key="2">
    <source>
        <dbReference type="Proteomes" id="UP001595741"/>
    </source>
</evidence>
<dbReference type="InterPro" id="IPR033904">
    <property type="entry name" value="Trans_IPPS_HH"/>
</dbReference>
<dbReference type="InterPro" id="IPR002060">
    <property type="entry name" value="Squ/phyt_synthse"/>
</dbReference>
<reference evidence="2" key="1">
    <citation type="journal article" date="2019" name="Int. J. Syst. Evol. Microbiol.">
        <title>The Global Catalogue of Microorganisms (GCM) 10K type strain sequencing project: providing services to taxonomists for standard genome sequencing and annotation.</title>
        <authorList>
            <consortium name="The Broad Institute Genomics Platform"/>
            <consortium name="The Broad Institute Genome Sequencing Center for Infectious Disease"/>
            <person name="Wu L."/>
            <person name="Ma J."/>
        </authorList>
    </citation>
    <scope>NUCLEOTIDE SEQUENCE [LARGE SCALE GENOMIC DNA]</scope>
    <source>
        <strain evidence="2">KCTC 42742</strain>
    </source>
</reference>
<dbReference type="GO" id="GO:0051996">
    <property type="term" value="F:squalene synthase [NAD(P)H] activity"/>
    <property type="evidence" value="ECO:0007669"/>
    <property type="project" value="UniProtKB-EC"/>
</dbReference>
<dbReference type="EMBL" id="JBHRXN010000031">
    <property type="protein sequence ID" value="MFC3532962.1"/>
    <property type="molecule type" value="Genomic_DNA"/>
</dbReference>
<accession>A0ABV7RGZ6</accession>
<dbReference type="InterPro" id="IPR017827">
    <property type="entry name" value="HSQ_synthase_HpnC"/>
</dbReference>
<comment type="caution">
    <text evidence="1">The sequence shown here is derived from an EMBL/GenBank/DDBJ whole genome shotgun (WGS) entry which is preliminary data.</text>
</comment>
<sequence>MAVDHYENFPVGSLALPRRMRKAVHVIYRFARHADDIADEGDAPAAERLAVLQALRAELDRIAAGQAPQQPLMQALAQVITERQLPLQPFYDLLSAFSQDVEKTRYQNFAELVDYCRRSANPVGRLMLALYGEHDSRSLAMSDGICTALQLINFWQDVAIDWQKGRVYIPQDDLAKFRIDEQQIARGDAGGVWPLLMDKEVKRALAMLQAGSPLALKLKGRFGLELRMIVLGGERILKKIHDARGDVFNHRPVLGWKDWPVIIGKALWAPYAKKGRRA</sequence>
<protein>
    <submittedName>
        <fullName evidence="1">Squalene synthase HpnC</fullName>
        <ecNumber evidence="1">2.5.1.21</ecNumber>
    </submittedName>
</protein>
<dbReference type="SFLD" id="SFLDG01018">
    <property type="entry name" value="Squalene/Phytoene_Synthase_Lik"/>
    <property type="match status" value="1"/>
</dbReference>
<evidence type="ECO:0000313" key="1">
    <source>
        <dbReference type="EMBL" id="MFC3532962.1"/>
    </source>
</evidence>